<proteinExistence type="predicted"/>
<dbReference type="EMBL" id="DYUC01000094">
    <property type="protein sequence ID" value="HJG87190.1"/>
    <property type="molecule type" value="Genomic_DNA"/>
</dbReference>
<sequence>MVIAHGLTSFRNMIPQPGQDGNHHAPPGREKSAGRMPGAQSVEKVASATFSKELHEIFTSISDEIVGKNFMRSVMFEAHVPEHGGFSFDSVICG</sequence>
<evidence type="ECO:0000256" key="1">
    <source>
        <dbReference type="SAM" id="MobiDB-lite"/>
    </source>
</evidence>
<evidence type="ECO:0000313" key="3">
    <source>
        <dbReference type="Proteomes" id="UP000760668"/>
    </source>
</evidence>
<dbReference type="Proteomes" id="UP000760668">
    <property type="component" value="Unassembled WGS sequence"/>
</dbReference>
<protein>
    <submittedName>
        <fullName evidence="2">Uncharacterized protein</fullName>
    </submittedName>
</protein>
<dbReference type="AlphaFoldDB" id="A0A921MN74"/>
<feature type="region of interest" description="Disordered" evidence="1">
    <location>
        <begin position="1"/>
        <end position="41"/>
    </location>
</feature>
<gene>
    <name evidence="2" type="ORF">K8V01_09250</name>
</gene>
<feature type="compositionally biased region" description="Basic and acidic residues" evidence="1">
    <location>
        <begin position="21"/>
        <end position="33"/>
    </location>
</feature>
<reference evidence="2" key="1">
    <citation type="journal article" date="2021" name="PeerJ">
        <title>Extensive microbial diversity within the chicken gut microbiome revealed by metagenomics and culture.</title>
        <authorList>
            <person name="Gilroy R."/>
            <person name="Ravi A."/>
            <person name="Getino M."/>
            <person name="Pursley I."/>
            <person name="Horton D.L."/>
            <person name="Alikhan N.F."/>
            <person name="Baker D."/>
            <person name="Gharbi K."/>
            <person name="Hall N."/>
            <person name="Watson M."/>
            <person name="Adriaenssens E.M."/>
            <person name="Foster-Nyarko E."/>
            <person name="Jarju S."/>
            <person name="Secka A."/>
            <person name="Antonio M."/>
            <person name="Oren A."/>
            <person name="Chaudhuri R.R."/>
            <person name="La Ragione R."/>
            <person name="Hildebrand F."/>
            <person name="Pallen M.J."/>
        </authorList>
    </citation>
    <scope>NUCLEOTIDE SEQUENCE</scope>
    <source>
        <strain evidence="2">CHK179-5677</strain>
    </source>
</reference>
<name>A0A921MN74_9FIRM</name>
<dbReference type="RefSeq" id="WP_304248195.1">
    <property type="nucleotide sequence ID" value="NZ_DYUC01000094.1"/>
</dbReference>
<evidence type="ECO:0000313" key="2">
    <source>
        <dbReference type="EMBL" id="HJG87190.1"/>
    </source>
</evidence>
<accession>A0A921MN74</accession>
<reference evidence="2" key="2">
    <citation type="submission" date="2021-09" db="EMBL/GenBank/DDBJ databases">
        <authorList>
            <person name="Gilroy R."/>
        </authorList>
    </citation>
    <scope>NUCLEOTIDE SEQUENCE</scope>
    <source>
        <strain evidence="2">CHK179-5677</strain>
    </source>
</reference>
<comment type="caution">
    <text evidence="2">The sequence shown here is derived from an EMBL/GenBank/DDBJ whole genome shotgun (WGS) entry which is preliminary data.</text>
</comment>
<organism evidence="2 3">
    <name type="scientific">Pseudoflavonifractor capillosus</name>
    <dbReference type="NCBI Taxonomy" id="106588"/>
    <lineage>
        <taxon>Bacteria</taxon>
        <taxon>Bacillati</taxon>
        <taxon>Bacillota</taxon>
        <taxon>Clostridia</taxon>
        <taxon>Eubacteriales</taxon>
        <taxon>Oscillospiraceae</taxon>
        <taxon>Pseudoflavonifractor</taxon>
    </lineage>
</organism>